<name>A0ABY2B6U0_9ACTN</name>
<proteinExistence type="predicted"/>
<evidence type="ECO:0000313" key="2">
    <source>
        <dbReference type="Proteomes" id="UP000295818"/>
    </source>
</evidence>
<dbReference type="Gene3D" id="1.10.357.10">
    <property type="entry name" value="Tetracycline Repressor, domain 2"/>
    <property type="match status" value="1"/>
</dbReference>
<dbReference type="EMBL" id="SLWM01000039">
    <property type="protein sequence ID" value="TCO09559.1"/>
    <property type="molecule type" value="Genomic_DNA"/>
</dbReference>
<protein>
    <submittedName>
        <fullName evidence="1">AcrR family transcriptional regulator</fullName>
    </submittedName>
</protein>
<keyword evidence="2" id="KW-1185">Reference proteome</keyword>
<comment type="caution">
    <text evidence="1">The sequence shown here is derived from an EMBL/GenBank/DDBJ whole genome shotgun (WGS) entry which is preliminary data.</text>
</comment>
<gene>
    <name evidence="1" type="ORF">EV644_13926</name>
</gene>
<organism evidence="1 2">
    <name type="scientific">Kribbella orskensis</name>
    <dbReference type="NCBI Taxonomy" id="2512216"/>
    <lineage>
        <taxon>Bacteria</taxon>
        <taxon>Bacillati</taxon>
        <taxon>Actinomycetota</taxon>
        <taxon>Actinomycetes</taxon>
        <taxon>Propionibacteriales</taxon>
        <taxon>Kribbellaceae</taxon>
        <taxon>Kribbella</taxon>
    </lineage>
</organism>
<sequence length="153" mass="16298">MPPLYEHFPRKDDLVLAYLDKVDQAWFGQLRAAARDAGEAPRAQLVGMFDALSSACRREGYHGCAFINTAAESGAGTDVHARTVEHKNVVRAWVTDLARRARAADPDLLARQLTLLIDGGLSGGVLDADPATPHAAKAAAQVLVDTACPPDTP</sequence>
<evidence type="ECO:0000313" key="1">
    <source>
        <dbReference type="EMBL" id="TCO09559.1"/>
    </source>
</evidence>
<accession>A0ABY2B6U0</accession>
<reference evidence="1 2" key="1">
    <citation type="journal article" date="2015" name="Stand. Genomic Sci.">
        <title>Genomic Encyclopedia of Bacterial and Archaeal Type Strains, Phase III: the genomes of soil and plant-associated and newly described type strains.</title>
        <authorList>
            <person name="Whitman W.B."/>
            <person name="Woyke T."/>
            <person name="Klenk H.P."/>
            <person name="Zhou Y."/>
            <person name="Lilburn T.G."/>
            <person name="Beck B.J."/>
            <person name="De Vos P."/>
            <person name="Vandamme P."/>
            <person name="Eisen J.A."/>
            <person name="Garrity G."/>
            <person name="Hugenholtz P."/>
            <person name="Kyrpides N.C."/>
        </authorList>
    </citation>
    <scope>NUCLEOTIDE SEQUENCE [LARGE SCALE GENOMIC DNA]</scope>
    <source>
        <strain evidence="1 2">VKM Ac-2538</strain>
    </source>
</reference>
<dbReference type="SUPFAM" id="SSF48498">
    <property type="entry name" value="Tetracyclin repressor-like, C-terminal domain"/>
    <property type="match status" value="1"/>
</dbReference>
<dbReference type="InterPro" id="IPR036271">
    <property type="entry name" value="Tet_transcr_reg_TetR-rel_C_sf"/>
</dbReference>
<dbReference type="Proteomes" id="UP000295818">
    <property type="component" value="Unassembled WGS sequence"/>
</dbReference>